<dbReference type="Gene3D" id="3.40.140.10">
    <property type="entry name" value="Cytidine Deaminase, domain 2"/>
    <property type="match status" value="1"/>
</dbReference>
<dbReference type="PANTHER" id="PTHR30471">
    <property type="entry name" value="DNA REPAIR PROTEIN RADC"/>
    <property type="match status" value="1"/>
</dbReference>
<dbReference type="Gene3D" id="1.10.150.20">
    <property type="entry name" value="5' to 3' exonuclease, C-terminal subdomain"/>
    <property type="match status" value="1"/>
</dbReference>
<keyword evidence="6" id="KW-0482">Metalloprotease</keyword>
<keyword evidence="4" id="KW-0378">Hydrolase</keyword>
<dbReference type="SUPFAM" id="SSF47781">
    <property type="entry name" value="RuvA domain 2-like"/>
    <property type="match status" value="1"/>
</dbReference>
<dbReference type="Proteomes" id="UP001199296">
    <property type="component" value="Unassembled WGS sequence"/>
</dbReference>
<dbReference type="InterPro" id="IPR010994">
    <property type="entry name" value="RuvA_2-like"/>
</dbReference>
<keyword evidence="3" id="KW-0479">Metal-binding</keyword>
<proteinExistence type="inferred from homology"/>
<dbReference type="EMBL" id="JAJFAT010000002">
    <property type="protein sequence ID" value="MCC3144222.1"/>
    <property type="molecule type" value="Genomic_DNA"/>
</dbReference>
<sequence length="232" mass="25578">MEGPDKGFTIKELPVEERPREKVLKKGSSYLSNAELLALIIRTGNRNRTAVELSQDLLNYFGGLRGILDLSSEELQEVKGIGIAKSAQIIAVIELAKRIASIKNYKKDLVSNPAQAAELLTSEMRFLKQEVLRTILLDVKNRVIAVPEISKGGLSSSIVHPREVFKEAIRRSSAAVILVHNHPSGDPKPSADDINITKKLQKAGEIIGIKVIDHIIIAGDKFLSFKEENLIK</sequence>
<dbReference type="PROSITE" id="PS50249">
    <property type="entry name" value="MPN"/>
    <property type="match status" value="1"/>
</dbReference>
<evidence type="ECO:0000256" key="2">
    <source>
        <dbReference type="ARBA" id="ARBA00022670"/>
    </source>
</evidence>
<comment type="similarity">
    <text evidence="1 7">Belongs to the UPF0758 family.</text>
</comment>
<evidence type="ECO:0000256" key="5">
    <source>
        <dbReference type="ARBA" id="ARBA00022833"/>
    </source>
</evidence>
<dbReference type="GO" id="GO:0006508">
    <property type="term" value="P:proteolysis"/>
    <property type="evidence" value="ECO:0007669"/>
    <property type="project" value="UniProtKB-KW"/>
</dbReference>
<dbReference type="SUPFAM" id="SSF102712">
    <property type="entry name" value="JAB1/MPN domain"/>
    <property type="match status" value="1"/>
</dbReference>
<dbReference type="InterPro" id="IPR046778">
    <property type="entry name" value="UPF0758_N"/>
</dbReference>
<dbReference type="Pfam" id="PF04002">
    <property type="entry name" value="RadC"/>
    <property type="match status" value="1"/>
</dbReference>
<gene>
    <name evidence="9" type="primary">radC</name>
    <name evidence="9" type="ORF">LJ207_02670</name>
</gene>
<dbReference type="GO" id="GO:0008237">
    <property type="term" value="F:metallopeptidase activity"/>
    <property type="evidence" value="ECO:0007669"/>
    <property type="project" value="UniProtKB-KW"/>
</dbReference>
<evidence type="ECO:0000259" key="8">
    <source>
        <dbReference type="PROSITE" id="PS50249"/>
    </source>
</evidence>
<dbReference type="InterPro" id="IPR001405">
    <property type="entry name" value="UPF0758"/>
</dbReference>
<reference evidence="9 10" key="1">
    <citation type="submission" date="2021-10" db="EMBL/GenBank/DDBJ databases">
        <authorList>
            <person name="Grouzdev D.S."/>
            <person name="Pantiukh K.S."/>
            <person name="Krutkina M.S."/>
        </authorList>
    </citation>
    <scope>NUCLEOTIDE SEQUENCE [LARGE SCALE GENOMIC DNA]</scope>
    <source>
        <strain evidence="9 10">Z-7514</strain>
    </source>
</reference>
<dbReference type="InterPro" id="IPR025657">
    <property type="entry name" value="RadC_JAB"/>
</dbReference>
<evidence type="ECO:0000313" key="10">
    <source>
        <dbReference type="Proteomes" id="UP001199296"/>
    </source>
</evidence>
<keyword evidence="10" id="KW-1185">Reference proteome</keyword>
<dbReference type="InterPro" id="IPR037518">
    <property type="entry name" value="MPN"/>
</dbReference>
<dbReference type="NCBIfam" id="TIGR00608">
    <property type="entry name" value="radc"/>
    <property type="match status" value="1"/>
</dbReference>
<dbReference type="CDD" id="cd08071">
    <property type="entry name" value="MPN_DUF2466"/>
    <property type="match status" value="1"/>
</dbReference>
<keyword evidence="2" id="KW-0645">Protease</keyword>
<dbReference type="PROSITE" id="PS01302">
    <property type="entry name" value="UPF0758"/>
    <property type="match status" value="1"/>
</dbReference>
<evidence type="ECO:0000256" key="4">
    <source>
        <dbReference type="ARBA" id="ARBA00022801"/>
    </source>
</evidence>
<evidence type="ECO:0000256" key="6">
    <source>
        <dbReference type="ARBA" id="ARBA00023049"/>
    </source>
</evidence>
<evidence type="ECO:0000256" key="7">
    <source>
        <dbReference type="RuleBase" id="RU003797"/>
    </source>
</evidence>
<accession>A0AAW4WT08</accession>
<dbReference type="PANTHER" id="PTHR30471:SF3">
    <property type="entry name" value="UPF0758 PROTEIN YEES-RELATED"/>
    <property type="match status" value="1"/>
</dbReference>
<dbReference type="InterPro" id="IPR020891">
    <property type="entry name" value="UPF0758_CS"/>
</dbReference>
<organism evidence="9 10">
    <name type="scientific">Halanaerobium polyolivorans</name>
    <dbReference type="NCBI Taxonomy" id="2886943"/>
    <lineage>
        <taxon>Bacteria</taxon>
        <taxon>Bacillati</taxon>
        <taxon>Bacillota</taxon>
        <taxon>Clostridia</taxon>
        <taxon>Halanaerobiales</taxon>
        <taxon>Halanaerobiaceae</taxon>
        <taxon>Halanaerobium</taxon>
    </lineage>
</organism>
<evidence type="ECO:0000256" key="3">
    <source>
        <dbReference type="ARBA" id="ARBA00022723"/>
    </source>
</evidence>
<dbReference type="NCBIfam" id="NF000642">
    <property type="entry name" value="PRK00024.1"/>
    <property type="match status" value="1"/>
</dbReference>
<dbReference type="GO" id="GO:0046872">
    <property type="term" value="F:metal ion binding"/>
    <property type="evidence" value="ECO:0007669"/>
    <property type="project" value="UniProtKB-KW"/>
</dbReference>
<name>A0AAW4WT08_9FIRM</name>
<dbReference type="RefSeq" id="WP_229343840.1">
    <property type="nucleotide sequence ID" value="NZ_JAJFAT010000002.1"/>
</dbReference>
<comment type="caution">
    <text evidence="9">The sequence shown here is derived from an EMBL/GenBank/DDBJ whole genome shotgun (WGS) entry which is preliminary data.</text>
</comment>
<dbReference type="AlphaFoldDB" id="A0AAW4WT08"/>
<keyword evidence="5" id="KW-0862">Zinc</keyword>
<feature type="domain" description="MPN" evidence="8">
    <location>
        <begin position="109"/>
        <end position="231"/>
    </location>
</feature>
<protein>
    <submittedName>
        <fullName evidence="9">DNA repair protein RadC</fullName>
    </submittedName>
</protein>
<evidence type="ECO:0000313" key="9">
    <source>
        <dbReference type="EMBL" id="MCC3144222.1"/>
    </source>
</evidence>
<evidence type="ECO:0000256" key="1">
    <source>
        <dbReference type="ARBA" id="ARBA00010243"/>
    </source>
</evidence>
<dbReference type="Pfam" id="PF20582">
    <property type="entry name" value="UPF0758_N"/>
    <property type="match status" value="1"/>
</dbReference>